<keyword evidence="5" id="KW-0411">Iron-sulfur</keyword>
<comment type="similarity">
    <text evidence="1">Belongs to the complex I 51 kDa subunit family.</text>
</comment>
<dbReference type="PANTHER" id="PTHR43578">
    <property type="entry name" value="NADH-QUINONE OXIDOREDUCTASE SUBUNIT F"/>
    <property type="match status" value="1"/>
</dbReference>
<dbReference type="InterPro" id="IPR019554">
    <property type="entry name" value="Soluble_ligand-bd"/>
</dbReference>
<dbReference type="SUPFAM" id="SSF142984">
    <property type="entry name" value="Nqo1 middle domain-like"/>
    <property type="match status" value="1"/>
</dbReference>
<keyword evidence="4" id="KW-0408">Iron</keyword>
<dbReference type="PROSITE" id="PS51379">
    <property type="entry name" value="4FE4S_FER_2"/>
    <property type="match status" value="2"/>
</dbReference>
<evidence type="ECO:0000259" key="6">
    <source>
        <dbReference type="PROSITE" id="PS51379"/>
    </source>
</evidence>
<dbReference type="GO" id="GO:0051539">
    <property type="term" value="F:4 iron, 4 sulfur cluster binding"/>
    <property type="evidence" value="ECO:0007669"/>
    <property type="project" value="UniProtKB-KW"/>
</dbReference>
<feature type="domain" description="4Fe-4S ferredoxin-type" evidence="6">
    <location>
        <begin position="540"/>
        <end position="569"/>
    </location>
</feature>
<dbReference type="GO" id="GO:0008137">
    <property type="term" value="F:NADH dehydrogenase (ubiquinone) activity"/>
    <property type="evidence" value="ECO:0007669"/>
    <property type="project" value="InterPro"/>
</dbReference>
<dbReference type="SUPFAM" id="SSF140490">
    <property type="entry name" value="Nqo1C-terminal domain-like"/>
    <property type="match status" value="1"/>
</dbReference>
<dbReference type="FunFam" id="1.20.1440.230:FF:000001">
    <property type="entry name" value="Mitochondrial NADH dehydrogenase flavoprotein 1"/>
    <property type="match status" value="1"/>
</dbReference>
<reference evidence="7 8" key="1">
    <citation type="submission" date="2019-07" db="EMBL/GenBank/DDBJ databases">
        <title>Complete genome of Crassaminicella thermophila SY095.</title>
        <authorList>
            <person name="Li X."/>
        </authorList>
    </citation>
    <scope>NUCLEOTIDE SEQUENCE [LARGE SCALE GENOMIC DNA]</scope>
    <source>
        <strain evidence="7 8">SY095</strain>
    </source>
</reference>
<dbReference type="InterPro" id="IPR011538">
    <property type="entry name" value="Nuo51_FMN-bd"/>
</dbReference>
<dbReference type="InterPro" id="IPR019575">
    <property type="entry name" value="Nuop51_4Fe4S-bd"/>
</dbReference>
<dbReference type="EMBL" id="CP042243">
    <property type="protein sequence ID" value="QEK11575.1"/>
    <property type="molecule type" value="Genomic_DNA"/>
</dbReference>
<name>A0A5C0SAJ1_CRATE</name>
<dbReference type="Pfam" id="PF01257">
    <property type="entry name" value="2Fe-2S_thioredx"/>
    <property type="match status" value="1"/>
</dbReference>
<dbReference type="SUPFAM" id="SSF54862">
    <property type="entry name" value="4Fe-4S ferredoxins"/>
    <property type="match status" value="1"/>
</dbReference>
<dbReference type="Pfam" id="PF10589">
    <property type="entry name" value="NADH_4Fe-4S"/>
    <property type="match status" value="1"/>
</dbReference>
<dbReference type="InterPro" id="IPR001949">
    <property type="entry name" value="NADH-UbQ_OxRdtase_51kDa_CS"/>
</dbReference>
<dbReference type="Gene3D" id="6.10.250.1450">
    <property type="match status" value="1"/>
</dbReference>
<dbReference type="Gene3D" id="3.40.50.11540">
    <property type="entry name" value="NADH-ubiquinone oxidoreductase 51kDa subunit"/>
    <property type="match status" value="1"/>
</dbReference>
<dbReference type="InterPro" id="IPR017900">
    <property type="entry name" value="4Fe4S_Fe_S_CS"/>
</dbReference>
<dbReference type="PROSITE" id="PS00645">
    <property type="entry name" value="COMPLEX1_51K_2"/>
    <property type="match status" value="1"/>
</dbReference>
<dbReference type="PROSITE" id="PS51257">
    <property type="entry name" value="PROKAR_LIPOPROTEIN"/>
    <property type="match status" value="1"/>
</dbReference>
<evidence type="ECO:0000256" key="5">
    <source>
        <dbReference type="ARBA" id="ARBA00023014"/>
    </source>
</evidence>
<dbReference type="AlphaFoldDB" id="A0A5C0SAJ1"/>
<dbReference type="Pfam" id="PF00037">
    <property type="entry name" value="Fer4"/>
    <property type="match status" value="2"/>
</dbReference>
<dbReference type="CDD" id="cd02980">
    <property type="entry name" value="TRX_Fd_family"/>
    <property type="match status" value="1"/>
</dbReference>
<dbReference type="SUPFAM" id="SSF52833">
    <property type="entry name" value="Thioredoxin-like"/>
    <property type="match status" value="1"/>
</dbReference>
<gene>
    <name evidence="7" type="primary">nuoF</name>
    <name evidence="7" type="ORF">FQB35_03910</name>
</gene>
<organism evidence="7 8">
    <name type="scientific">Crassaminicella thermophila</name>
    <dbReference type="NCBI Taxonomy" id="2599308"/>
    <lineage>
        <taxon>Bacteria</taxon>
        <taxon>Bacillati</taxon>
        <taxon>Bacillota</taxon>
        <taxon>Clostridia</taxon>
        <taxon>Eubacteriales</taxon>
        <taxon>Clostridiaceae</taxon>
        <taxon>Crassaminicella</taxon>
    </lineage>
</organism>
<proteinExistence type="inferred from homology"/>
<dbReference type="Pfam" id="PF01512">
    <property type="entry name" value="Complex1_51K"/>
    <property type="match status" value="1"/>
</dbReference>
<dbReference type="Pfam" id="PF10531">
    <property type="entry name" value="SLBB"/>
    <property type="match status" value="1"/>
</dbReference>
<accession>A0A5C0SAJ1</accession>
<dbReference type="Gene3D" id="1.20.1440.230">
    <property type="entry name" value="NADH-ubiquinone oxidoreductase 51kDa subunit, iron-sulphur binding domain"/>
    <property type="match status" value="1"/>
</dbReference>
<evidence type="ECO:0000256" key="3">
    <source>
        <dbReference type="ARBA" id="ARBA00022723"/>
    </source>
</evidence>
<keyword evidence="3" id="KW-0479">Metal-binding</keyword>
<dbReference type="SMART" id="SM00928">
    <property type="entry name" value="NADH_4Fe-4S"/>
    <property type="match status" value="1"/>
</dbReference>
<evidence type="ECO:0000256" key="4">
    <source>
        <dbReference type="ARBA" id="ARBA00023004"/>
    </source>
</evidence>
<dbReference type="Gene3D" id="3.30.70.20">
    <property type="match status" value="1"/>
</dbReference>
<dbReference type="Gene3D" id="3.10.20.600">
    <property type="match status" value="1"/>
</dbReference>
<keyword evidence="2" id="KW-0004">4Fe-4S</keyword>
<dbReference type="Proteomes" id="UP000324646">
    <property type="component" value="Chromosome"/>
</dbReference>
<sequence length="598" mass="65434">MELYRAHVLICGGTGCTSSGSETLIDTFNKELEKNNLTNEVKIVKTGCFGLCEAGPIVIVYPEGAFYSHVKIEDVKRITEEHLLKGRIVKDLLFKEAIEEDKVRSINEVDFYKKQKRVALRNCGVINPEDIKEYIAFDGYKALGKVLTEMTREEVIDTIKKSGLRGRGGGGFPTGLKWEFTYKAQGDQKYVACNADEGDPGAFMDRSVLEGDPHALVEAMAIAAYAVGANQGYVYVRAEYPIAVHRLQIAIDQAREYGLLGKNIFDTDFEFDLEIRLGAGAFVCGEETALLNSIEGKRGMPRPRPPFPAVKGLWQKPTLLNNVETYANVPQIILNGAEWFASMGTEKSKGTKVFALGGKINNTGLLEIPMGTTLREVIYEIGGGIPNGKKFKAVQTGGPSGGCITADYLDTPIDYDNLIALGSMMGSGGMIVMDEDNCMVDVARFFLDFTVDESCGKCPPCRIGTKRMLEILDKITSGKGEPEDIDKLERLAQSIKASALCGLGQTAPNPVLSTLKYFRDEYEAHVNEKRCPAGVCQELLSYTVDPELCKKCGICANKCPVNCIDGVKGKEVYTIDTEKCIKCGACMEACPFKAISKK</sequence>
<dbReference type="InterPro" id="IPR017896">
    <property type="entry name" value="4Fe4S_Fe-S-bd"/>
</dbReference>
<keyword evidence="8" id="KW-1185">Reference proteome</keyword>
<dbReference type="GO" id="GO:0046872">
    <property type="term" value="F:metal ion binding"/>
    <property type="evidence" value="ECO:0007669"/>
    <property type="project" value="UniProtKB-KW"/>
</dbReference>
<dbReference type="Gene3D" id="3.40.30.10">
    <property type="entry name" value="Glutaredoxin"/>
    <property type="match status" value="1"/>
</dbReference>
<evidence type="ECO:0000313" key="8">
    <source>
        <dbReference type="Proteomes" id="UP000324646"/>
    </source>
</evidence>
<dbReference type="OrthoDB" id="9761899at2"/>
<dbReference type="InterPro" id="IPR037225">
    <property type="entry name" value="Nuo51_FMN-bd_sf"/>
</dbReference>
<dbReference type="SUPFAM" id="SSF142019">
    <property type="entry name" value="Nqo1 FMN-binding domain-like"/>
    <property type="match status" value="1"/>
</dbReference>
<protein>
    <submittedName>
        <fullName evidence="7">NADH-quinone oxidoreductase subunit NuoF</fullName>
    </submittedName>
</protein>
<dbReference type="InterPro" id="IPR036249">
    <property type="entry name" value="Thioredoxin-like_sf"/>
</dbReference>
<dbReference type="InterPro" id="IPR037207">
    <property type="entry name" value="Nuop51_4Fe4S-bd_sf"/>
</dbReference>
<feature type="domain" description="4Fe-4S ferredoxin-type" evidence="6">
    <location>
        <begin position="571"/>
        <end position="598"/>
    </location>
</feature>
<evidence type="ECO:0000256" key="2">
    <source>
        <dbReference type="ARBA" id="ARBA00022485"/>
    </source>
</evidence>
<evidence type="ECO:0000256" key="1">
    <source>
        <dbReference type="ARBA" id="ARBA00007523"/>
    </source>
</evidence>
<dbReference type="PANTHER" id="PTHR43578:SF3">
    <property type="entry name" value="NADH-QUINONE OXIDOREDUCTASE SUBUNIT F"/>
    <property type="match status" value="1"/>
</dbReference>
<dbReference type="NCBIfam" id="NF010120">
    <property type="entry name" value="PRK13596.1"/>
    <property type="match status" value="1"/>
</dbReference>
<dbReference type="FunFam" id="3.40.50.11540:FF:000001">
    <property type="entry name" value="NADH dehydrogenase [ubiquinone] flavoprotein 1, mitochondrial"/>
    <property type="match status" value="1"/>
</dbReference>
<evidence type="ECO:0000313" key="7">
    <source>
        <dbReference type="EMBL" id="QEK11575.1"/>
    </source>
</evidence>
<dbReference type="KEGG" id="crs:FQB35_03910"/>
<dbReference type="PROSITE" id="PS00198">
    <property type="entry name" value="4FE4S_FER_1"/>
    <property type="match status" value="1"/>
</dbReference>
<dbReference type="RefSeq" id="WP_148808730.1">
    <property type="nucleotide sequence ID" value="NZ_CP042243.1"/>
</dbReference>
<dbReference type="GO" id="GO:0010181">
    <property type="term" value="F:FMN binding"/>
    <property type="evidence" value="ECO:0007669"/>
    <property type="project" value="InterPro"/>
</dbReference>